<dbReference type="InterPro" id="IPR006764">
    <property type="entry name" value="SAM_dep_MeTrfase_SAV2177_type"/>
</dbReference>
<sequence length="282" mass="30625">MSEQPDPIPPKGIDLERPNAARMYDWFLGGSANWAIDRQAGELAVAAVPDLKTYARLNREFLARAVRFCVRAGVTQFLDIGSGVPTVGNVHEVAEELDPASRCVYVDNEPVAVAHSEVLLDENGDPARHAIVESDLRDVEGTWRRAVETGVIDPGRPIGLIMVAVLHFVPPEDGGDDAVAGYRDLLPSGSRLVLSHATTDGVPADQIEGAERVRAIYQNSSTPVCWRTRDQFTSLFGDFELAPPGVEWVPAWRPDPPRTALDRELAKAPNRAGILGAVGRKP</sequence>
<keyword evidence="1" id="KW-0808">Transferase</keyword>
<protein>
    <submittedName>
        <fullName evidence="1">Methyltransferase</fullName>
    </submittedName>
</protein>
<dbReference type="PIRSF" id="PIRSF017393">
    <property type="entry name" value="MTase_SAV2177"/>
    <property type="match status" value="1"/>
</dbReference>
<comment type="caution">
    <text evidence="1">The sequence shown here is derived from an EMBL/GenBank/DDBJ whole genome shotgun (WGS) entry which is preliminary data.</text>
</comment>
<dbReference type="EMBL" id="SFCC01000004">
    <property type="protein sequence ID" value="RZQ64387.1"/>
    <property type="molecule type" value="Genomic_DNA"/>
</dbReference>
<reference evidence="1 2" key="1">
    <citation type="submission" date="2019-02" db="EMBL/GenBank/DDBJ databases">
        <title>Draft genome sequence of Amycolatopsis sp. 8-3EHSu isolated from roots of Suaeda maritima.</title>
        <authorList>
            <person name="Duangmal K."/>
            <person name="Chantavorakit T."/>
        </authorList>
    </citation>
    <scope>NUCLEOTIDE SEQUENCE [LARGE SCALE GENOMIC DNA]</scope>
    <source>
        <strain evidence="1 2">8-3EHSu</strain>
    </source>
</reference>
<dbReference type="SUPFAM" id="SSF53335">
    <property type="entry name" value="S-adenosyl-L-methionine-dependent methyltransferases"/>
    <property type="match status" value="1"/>
</dbReference>
<dbReference type="GO" id="GO:0032259">
    <property type="term" value="P:methylation"/>
    <property type="evidence" value="ECO:0007669"/>
    <property type="project" value="UniProtKB-KW"/>
</dbReference>
<evidence type="ECO:0000313" key="2">
    <source>
        <dbReference type="Proteomes" id="UP000292003"/>
    </source>
</evidence>
<dbReference type="OrthoDB" id="3514105at2"/>
<name>A0A4Q7JAU0_9PSEU</name>
<dbReference type="Pfam" id="PF04672">
    <property type="entry name" value="Methyltransf_19"/>
    <property type="match status" value="1"/>
</dbReference>
<keyword evidence="2" id="KW-1185">Reference proteome</keyword>
<dbReference type="Gene3D" id="3.40.50.150">
    <property type="entry name" value="Vaccinia Virus protein VP39"/>
    <property type="match status" value="1"/>
</dbReference>
<dbReference type="Proteomes" id="UP000292003">
    <property type="component" value="Unassembled WGS sequence"/>
</dbReference>
<keyword evidence="1" id="KW-0489">Methyltransferase</keyword>
<gene>
    <name evidence="1" type="ORF">EWH70_10520</name>
</gene>
<dbReference type="GO" id="GO:0008168">
    <property type="term" value="F:methyltransferase activity"/>
    <property type="evidence" value="ECO:0007669"/>
    <property type="project" value="UniProtKB-KW"/>
</dbReference>
<proteinExistence type="predicted"/>
<dbReference type="AlphaFoldDB" id="A0A4Q7JAU0"/>
<organism evidence="1 2">
    <name type="scientific">Amycolatopsis suaedae</name>
    <dbReference type="NCBI Taxonomy" id="2510978"/>
    <lineage>
        <taxon>Bacteria</taxon>
        <taxon>Bacillati</taxon>
        <taxon>Actinomycetota</taxon>
        <taxon>Actinomycetes</taxon>
        <taxon>Pseudonocardiales</taxon>
        <taxon>Pseudonocardiaceae</taxon>
        <taxon>Amycolatopsis</taxon>
    </lineage>
</organism>
<dbReference type="RefSeq" id="WP_130475098.1">
    <property type="nucleotide sequence ID" value="NZ_SFCC01000004.1"/>
</dbReference>
<dbReference type="InterPro" id="IPR029063">
    <property type="entry name" value="SAM-dependent_MTases_sf"/>
</dbReference>
<evidence type="ECO:0000313" key="1">
    <source>
        <dbReference type="EMBL" id="RZQ64387.1"/>
    </source>
</evidence>
<accession>A0A4Q7JAU0</accession>